<dbReference type="Pfam" id="PF05016">
    <property type="entry name" value="ParE_toxin"/>
    <property type="match status" value="1"/>
</dbReference>
<accession>A0A1F7XSR1</accession>
<dbReference type="Gene3D" id="3.30.2310.20">
    <property type="entry name" value="RelE-like"/>
    <property type="match status" value="1"/>
</dbReference>
<dbReference type="AlphaFoldDB" id="A0A1F7XSR1"/>
<proteinExistence type="predicted"/>
<gene>
    <name evidence="2" type="ORF">A2685_03135</name>
</gene>
<dbReference type="SUPFAM" id="SSF143011">
    <property type="entry name" value="RelE-like"/>
    <property type="match status" value="1"/>
</dbReference>
<dbReference type="Proteomes" id="UP000178446">
    <property type="component" value="Unassembled WGS sequence"/>
</dbReference>
<evidence type="ECO:0000313" key="2">
    <source>
        <dbReference type="EMBL" id="OGM18072.1"/>
    </source>
</evidence>
<keyword evidence="1" id="KW-1277">Toxin-antitoxin system</keyword>
<reference evidence="2 3" key="1">
    <citation type="journal article" date="2016" name="Nat. Commun.">
        <title>Thousands of microbial genomes shed light on interconnected biogeochemical processes in an aquifer system.</title>
        <authorList>
            <person name="Anantharaman K."/>
            <person name="Brown C.T."/>
            <person name="Hug L.A."/>
            <person name="Sharon I."/>
            <person name="Castelle C.J."/>
            <person name="Probst A.J."/>
            <person name="Thomas B.C."/>
            <person name="Singh A."/>
            <person name="Wilkins M.J."/>
            <person name="Karaoz U."/>
            <person name="Brodie E.L."/>
            <person name="Williams K.H."/>
            <person name="Hubbard S.S."/>
            <person name="Banfield J.F."/>
        </authorList>
    </citation>
    <scope>NUCLEOTIDE SEQUENCE [LARGE SCALE GENOMIC DNA]</scope>
</reference>
<sequence length="87" mass="10013">MEVIVTPQAKKQIKKLSEITQILIIEKLKKLESGFLVDIEKLSGYKAAFRVRLGNYRIVYRLLGGNVYVVLVGHRREVYLLLKKLLG</sequence>
<evidence type="ECO:0008006" key="4">
    <source>
        <dbReference type="Google" id="ProtNLM"/>
    </source>
</evidence>
<comment type="caution">
    <text evidence="2">The sequence shown here is derived from an EMBL/GenBank/DDBJ whole genome shotgun (WGS) entry which is preliminary data.</text>
</comment>
<name>A0A1F7XSR1_9BACT</name>
<organism evidence="2 3">
    <name type="scientific">Candidatus Woesebacteria bacterium RIFCSPHIGHO2_01_FULL_37_10</name>
    <dbReference type="NCBI Taxonomy" id="1802489"/>
    <lineage>
        <taxon>Bacteria</taxon>
        <taxon>Candidatus Woeseibacteriota</taxon>
    </lineage>
</organism>
<dbReference type="InterPro" id="IPR035093">
    <property type="entry name" value="RelE/ParE_toxin_dom_sf"/>
</dbReference>
<dbReference type="PANTHER" id="PTHR38813:SF1">
    <property type="entry name" value="TOXIN RELE1-RELATED"/>
    <property type="match status" value="1"/>
</dbReference>
<dbReference type="PANTHER" id="PTHR38813">
    <property type="match status" value="1"/>
</dbReference>
<protein>
    <recommendedName>
        <fullName evidence="4">Plasmid stabilization protein</fullName>
    </recommendedName>
</protein>
<evidence type="ECO:0000256" key="1">
    <source>
        <dbReference type="ARBA" id="ARBA00022649"/>
    </source>
</evidence>
<dbReference type="EMBL" id="MGGB01000058">
    <property type="protein sequence ID" value="OGM18072.1"/>
    <property type="molecule type" value="Genomic_DNA"/>
</dbReference>
<dbReference type="InterPro" id="IPR052747">
    <property type="entry name" value="TA_system_RelE_toxin"/>
</dbReference>
<dbReference type="InterPro" id="IPR007712">
    <property type="entry name" value="RelE/ParE_toxin"/>
</dbReference>
<evidence type="ECO:0000313" key="3">
    <source>
        <dbReference type="Proteomes" id="UP000178446"/>
    </source>
</evidence>